<proteinExistence type="predicted"/>
<sequence length="187" mass="20886">MHRAKLTKSLATRLSHSLYSVQGNSTATNSRPELSEDLFCGKKQAIPLLILTFDSYELTLPPFVQTSQYNEPLIPGSSQSSKSQLPSHEDALTCEPGLEMAPMKSKEDPFGKFPTFTHPSFQLILLPPLHNNHLQYTCWLPPGSFPRDPSHCPENPTTSSPYSHNEAQKEFTNLQLTLLIPQAILNK</sequence>
<dbReference type="AlphaFoldDB" id="A0A9Q3PL56"/>
<comment type="caution">
    <text evidence="2">The sequence shown here is derived from an EMBL/GenBank/DDBJ whole genome shotgun (WGS) entry which is preliminary data.</text>
</comment>
<protein>
    <submittedName>
        <fullName evidence="2">Uncharacterized protein</fullName>
    </submittedName>
</protein>
<evidence type="ECO:0000256" key="1">
    <source>
        <dbReference type="SAM" id="MobiDB-lite"/>
    </source>
</evidence>
<feature type="region of interest" description="Disordered" evidence="1">
    <location>
        <begin position="71"/>
        <end position="90"/>
    </location>
</feature>
<evidence type="ECO:0000313" key="2">
    <source>
        <dbReference type="EMBL" id="MBW0565175.1"/>
    </source>
</evidence>
<dbReference type="EMBL" id="AVOT02076991">
    <property type="protein sequence ID" value="MBW0565175.1"/>
    <property type="molecule type" value="Genomic_DNA"/>
</dbReference>
<evidence type="ECO:0000313" key="3">
    <source>
        <dbReference type="Proteomes" id="UP000765509"/>
    </source>
</evidence>
<accession>A0A9Q3PL56</accession>
<feature type="compositionally biased region" description="Low complexity" evidence="1">
    <location>
        <begin position="77"/>
        <end position="86"/>
    </location>
</feature>
<organism evidence="2 3">
    <name type="scientific">Austropuccinia psidii MF-1</name>
    <dbReference type="NCBI Taxonomy" id="1389203"/>
    <lineage>
        <taxon>Eukaryota</taxon>
        <taxon>Fungi</taxon>
        <taxon>Dikarya</taxon>
        <taxon>Basidiomycota</taxon>
        <taxon>Pucciniomycotina</taxon>
        <taxon>Pucciniomycetes</taxon>
        <taxon>Pucciniales</taxon>
        <taxon>Sphaerophragmiaceae</taxon>
        <taxon>Austropuccinia</taxon>
    </lineage>
</organism>
<dbReference type="Proteomes" id="UP000765509">
    <property type="component" value="Unassembled WGS sequence"/>
</dbReference>
<reference evidence="2" key="1">
    <citation type="submission" date="2021-03" db="EMBL/GenBank/DDBJ databases">
        <title>Draft genome sequence of rust myrtle Austropuccinia psidii MF-1, a brazilian biotype.</title>
        <authorList>
            <person name="Quecine M.C."/>
            <person name="Pachon D.M.R."/>
            <person name="Bonatelli M.L."/>
            <person name="Correr F.H."/>
            <person name="Franceschini L.M."/>
            <person name="Leite T.F."/>
            <person name="Margarido G.R.A."/>
            <person name="Almeida C.A."/>
            <person name="Ferrarezi J.A."/>
            <person name="Labate C.A."/>
        </authorList>
    </citation>
    <scope>NUCLEOTIDE SEQUENCE</scope>
    <source>
        <strain evidence="2">MF-1</strain>
    </source>
</reference>
<keyword evidence="3" id="KW-1185">Reference proteome</keyword>
<name>A0A9Q3PL56_9BASI</name>
<gene>
    <name evidence="2" type="ORF">O181_104890</name>
</gene>